<evidence type="ECO:0000313" key="2">
    <source>
        <dbReference type="EMBL" id="GBM26209.1"/>
    </source>
</evidence>
<protein>
    <submittedName>
        <fullName evidence="2">Uncharacterized protein</fullName>
    </submittedName>
</protein>
<comment type="caution">
    <text evidence="2">The sequence shown here is derived from an EMBL/GenBank/DDBJ whole genome shotgun (WGS) entry which is preliminary data.</text>
</comment>
<dbReference type="Pfam" id="PF14223">
    <property type="entry name" value="Retrotran_gag_2"/>
    <property type="match status" value="1"/>
</dbReference>
<dbReference type="SUPFAM" id="SSF51735">
    <property type="entry name" value="NAD(P)-binding Rossmann-fold domains"/>
    <property type="match status" value="1"/>
</dbReference>
<feature type="region of interest" description="Disordered" evidence="1">
    <location>
        <begin position="35"/>
        <end position="63"/>
    </location>
</feature>
<dbReference type="Proteomes" id="UP000499080">
    <property type="component" value="Unassembled WGS sequence"/>
</dbReference>
<proteinExistence type="predicted"/>
<reference evidence="2 3" key="1">
    <citation type="journal article" date="2019" name="Sci. Rep.">
        <title>Orb-weaving spider Araneus ventricosus genome elucidates the spidroin gene catalogue.</title>
        <authorList>
            <person name="Kono N."/>
            <person name="Nakamura H."/>
            <person name="Ohtoshi R."/>
            <person name="Moran D.A.P."/>
            <person name="Shinohara A."/>
            <person name="Yoshida Y."/>
            <person name="Fujiwara M."/>
            <person name="Mori M."/>
            <person name="Tomita M."/>
            <person name="Arakawa K."/>
        </authorList>
    </citation>
    <scope>NUCLEOTIDE SEQUENCE [LARGE SCALE GENOMIC DNA]</scope>
</reference>
<dbReference type="OrthoDB" id="7616520at2759"/>
<gene>
    <name evidence="2" type="ORF">AVEN_22770_1</name>
</gene>
<accession>A0A4Y2ED53</accession>
<name>A0A4Y2ED53_ARAVE</name>
<organism evidence="2 3">
    <name type="scientific">Araneus ventricosus</name>
    <name type="common">Orbweaver spider</name>
    <name type="synonym">Epeira ventricosa</name>
    <dbReference type="NCBI Taxonomy" id="182803"/>
    <lineage>
        <taxon>Eukaryota</taxon>
        <taxon>Metazoa</taxon>
        <taxon>Ecdysozoa</taxon>
        <taxon>Arthropoda</taxon>
        <taxon>Chelicerata</taxon>
        <taxon>Arachnida</taxon>
        <taxon>Araneae</taxon>
        <taxon>Araneomorphae</taxon>
        <taxon>Entelegynae</taxon>
        <taxon>Araneoidea</taxon>
        <taxon>Araneidae</taxon>
        <taxon>Araneus</taxon>
    </lineage>
</organism>
<sequence>MEVESVLVTGNNRGIGLKFVRQLFKLPKPPKYIFSTHRDRNTSRTLPRLSMGGSRKREATHSNQGKLAALQGLNLLDKTPLLDCELMYLSLDGSRCSRLPAKLPLFLVGVCSVKIAIEFVDKQEPVLDAEATKADKQNFELRRAKAPSTICLSIDENLKSIVYNIDSSAAALQKIENVFEPRSRARIGALGTKFLNILFLPSDTMSSYIGKISQAAKDLENAGKVIPDDEISYQICSLKDGHENYFSDNQRPRYPGGEHVSWLGEDGHGNRCWRVRNI</sequence>
<dbReference type="AlphaFoldDB" id="A0A4Y2ED53"/>
<dbReference type="EMBL" id="BGPR01000556">
    <property type="protein sequence ID" value="GBM26209.1"/>
    <property type="molecule type" value="Genomic_DNA"/>
</dbReference>
<evidence type="ECO:0000313" key="3">
    <source>
        <dbReference type="Proteomes" id="UP000499080"/>
    </source>
</evidence>
<dbReference type="InterPro" id="IPR036291">
    <property type="entry name" value="NAD(P)-bd_dom_sf"/>
</dbReference>
<keyword evidence="3" id="KW-1185">Reference proteome</keyword>
<evidence type="ECO:0000256" key="1">
    <source>
        <dbReference type="SAM" id="MobiDB-lite"/>
    </source>
</evidence>